<feature type="region of interest" description="Disordered" evidence="1">
    <location>
        <begin position="54"/>
        <end position="91"/>
    </location>
</feature>
<evidence type="ECO:0000256" key="1">
    <source>
        <dbReference type="SAM" id="MobiDB-lite"/>
    </source>
</evidence>
<evidence type="ECO:0000256" key="2">
    <source>
        <dbReference type="SAM" id="Phobius"/>
    </source>
</evidence>
<dbReference type="EMBL" id="MSZX01000002">
    <property type="protein sequence ID" value="OPA80465.1"/>
    <property type="molecule type" value="Genomic_DNA"/>
</dbReference>
<comment type="caution">
    <text evidence="3">The sequence shown here is derived from an EMBL/GenBank/DDBJ whole genome shotgun (WGS) entry which is preliminary data.</text>
</comment>
<keyword evidence="2" id="KW-1133">Transmembrane helix</keyword>
<evidence type="ECO:0000313" key="3">
    <source>
        <dbReference type="EMBL" id="OPA80465.1"/>
    </source>
</evidence>
<proteinExistence type="predicted"/>
<reference evidence="3 4" key="1">
    <citation type="submission" date="2017-01" db="EMBL/GenBank/DDBJ databases">
        <title>Genome analysis of Paenibacillus selenitrireducens ES3-24.</title>
        <authorList>
            <person name="Xu D."/>
            <person name="Yao R."/>
            <person name="Zheng S."/>
        </authorList>
    </citation>
    <scope>NUCLEOTIDE SEQUENCE [LARGE SCALE GENOMIC DNA]</scope>
    <source>
        <strain evidence="3 4">ES3-24</strain>
    </source>
</reference>
<keyword evidence="4" id="KW-1185">Reference proteome</keyword>
<dbReference type="AlphaFoldDB" id="A0A1T2XKY1"/>
<dbReference type="Proteomes" id="UP000190188">
    <property type="component" value="Unassembled WGS sequence"/>
</dbReference>
<evidence type="ECO:0000313" key="4">
    <source>
        <dbReference type="Proteomes" id="UP000190188"/>
    </source>
</evidence>
<dbReference type="OrthoDB" id="2452361at2"/>
<keyword evidence="2" id="KW-0812">Transmembrane</keyword>
<organism evidence="3 4">
    <name type="scientific">Paenibacillus selenitireducens</name>
    <dbReference type="NCBI Taxonomy" id="1324314"/>
    <lineage>
        <taxon>Bacteria</taxon>
        <taxon>Bacillati</taxon>
        <taxon>Bacillota</taxon>
        <taxon>Bacilli</taxon>
        <taxon>Bacillales</taxon>
        <taxon>Paenibacillaceae</taxon>
        <taxon>Paenibacillus</taxon>
    </lineage>
</organism>
<feature type="transmembrane region" description="Helical" evidence="2">
    <location>
        <begin position="5"/>
        <end position="24"/>
    </location>
</feature>
<protein>
    <submittedName>
        <fullName evidence="3">Uncharacterized protein</fullName>
    </submittedName>
</protein>
<keyword evidence="2" id="KW-0472">Membrane</keyword>
<gene>
    <name evidence="3" type="ORF">BVG16_06970</name>
</gene>
<feature type="compositionally biased region" description="Polar residues" evidence="1">
    <location>
        <begin position="55"/>
        <end position="65"/>
    </location>
</feature>
<name>A0A1T2XKY1_9BACL</name>
<accession>A0A1T2XKY1</accession>
<sequence length="215" mass="23941">MRKKVIIVIVSVLVVLGGVGFFAYKHLFDRNITTADIHTPEDFFEFPNLVIDPGLNNNPSDTNPPATDKTTTEKETNDVSKSATKTKETKDNKQVNDLIKDASSDKEADIAKKYASTFVQLENMAVSKLDLLMNNAKQDLTSKEKTKVDIASIYMSAAKKLEKSVNGVFYEILDKMKKELSDAGLSSKMADQAEKSYKNTISKKKDEMMDKALKS</sequence>
<dbReference type="RefSeq" id="WP_078497814.1">
    <property type="nucleotide sequence ID" value="NZ_MSZX01000002.1"/>
</dbReference>